<name>A0AB40CTN8_DIOCR</name>
<dbReference type="Proteomes" id="UP001515500">
    <property type="component" value="Chromosome 16"/>
</dbReference>
<comment type="similarity">
    <text evidence="6">Belongs to the AP2/ERF transcription factor family. AP2 subfamily.</text>
</comment>
<evidence type="ECO:0000256" key="5">
    <source>
        <dbReference type="ARBA" id="ARBA00023242"/>
    </source>
</evidence>
<feature type="domain" description="AP2/ERF" evidence="7">
    <location>
        <begin position="1"/>
        <end position="33"/>
    </location>
</feature>
<evidence type="ECO:0000256" key="2">
    <source>
        <dbReference type="ARBA" id="ARBA00023015"/>
    </source>
</evidence>
<keyword evidence="5" id="KW-0539">Nucleus</keyword>
<dbReference type="InterPro" id="IPR036955">
    <property type="entry name" value="AP2/ERF_dom_sf"/>
</dbReference>
<evidence type="ECO:0000256" key="1">
    <source>
        <dbReference type="ARBA" id="ARBA00004123"/>
    </source>
</evidence>
<organism evidence="8 9">
    <name type="scientific">Dioscorea cayennensis subsp. rotundata</name>
    <name type="common">White Guinea yam</name>
    <name type="synonym">Dioscorea rotundata</name>
    <dbReference type="NCBI Taxonomy" id="55577"/>
    <lineage>
        <taxon>Eukaryota</taxon>
        <taxon>Viridiplantae</taxon>
        <taxon>Streptophyta</taxon>
        <taxon>Embryophyta</taxon>
        <taxon>Tracheophyta</taxon>
        <taxon>Spermatophyta</taxon>
        <taxon>Magnoliopsida</taxon>
        <taxon>Liliopsida</taxon>
        <taxon>Dioscoreales</taxon>
        <taxon>Dioscoreaceae</taxon>
        <taxon>Dioscorea</taxon>
    </lineage>
</organism>
<dbReference type="InterPro" id="IPR001471">
    <property type="entry name" value="AP2/ERF_dom"/>
</dbReference>
<evidence type="ECO:0000313" key="9">
    <source>
        <dbReference type="RefSeq" id="XP_039142498.1"/>
    </source>
</evidence>
<accession>A0AB40CTN8</accession>
<dbReference type="Gene3D" id="3.30.730.10">
    <property type="entry name" value="AP2/ERF domain"/>
    <property type="match status" value="1"/>
</dbReference>
<dbReference type="SUPFAM" id="SSF54171">
    <property type="entry name" value="DNA-binding domain"/>
    <property type="match status" value="1"/>
</dbReference>
<dbReference type="PANTHER" id="PTHR32467">
    <property type="entry name" value="AP2-LIKE ETHYLENE-RESPONSIVE TRANSCRIPTION FACTOR"/>
    <property type="match status" value="1"/>
</dbReference>
<evidence type="ECO:0000256" key="3">
    <source>
        <dbReference type="ARBA" id="ARBA00023125"/>
    </source>
</evidence>
<dbReference type="PANTHER" id="PTHR32467:SF72">
    <property type="entry name" value="AP2-LIKE ETHYLENE-RESPONSIVE TRANSCRIPTION FACTOR BBM"/>
    <property type="match status" value="1"/>
</dbReference>
<keyword evidence="2" id="KW-0805">Transcription regulation</keyword>
<evidence type="ECO:0000313" key="8">
    <source>
        <dbReference type="Proteomes" id="UP001515500"/>
    </source>
</evidence>
<keyword evidence="8" id="KW-1185">Reference proteome</keyword>
<gene>
    <name evidence="9" type="primary">LOC120279640</name>
</gene>
<dbReference type="AlphaFoldDB" id="A0AB40CTN8"/>
<sequence>MYLGGYDKDNKAARAYDLASLKYLGTTTTTNFHITNYEELEEMKHMTEICHISFKVITSEKAMNAALLLSSATHNVNKKLVPLM</sequence>
<evidence type="ECO:0000259" key="7">
    <source>
        <dbReference type="PROSITE" id="PS51032"/>
    </source>
</evidence>
<dbReference type="GO" id="GO:0005634">
    <property type="term" value="C:nucleus"/>
    <property type="evidence" value="ECO:0007669"/>
    <property type="project" value="UniProtKB-SubCell"/>
</dbReference>
<dbReference type="GeneID" id="120279640"/>
<dbReference type="RefSeq" id="XP_039142498.1">
    <property type="nucleotide sequence ID" value="XM_039286564.1"/>
</dbReference>
<dbReference type="PROSITE" id="PS51032">
    <property type="entry name" value="AP2_ERF"/>
    <property type="match status" value="1"/>
</dbReference>
<evidence type="ECO:0000256" key="6">
    <source>
        <dbReference type="ARBA" id="ARBA00037973"/>
    </source>
</evidence>
<comment type="subcellular location">
    <subcellularLocation>
        <location evidence="1">Nucleus</location>
    </subcellularLocation>
</comment>
<keyword evidence="3" id="KW-0238">DNA-binding</keyword>
<keyword evidence="4" id="KW-0804">Transcription</keyword>
<protein>
    <submittedName>
        <fullName evidence="9">AP2-like ethylene-responsive transcription factor AIL5</fullName>
    </submittedName>
</protein>
<evidence type="ECO:0000256" key="4">
    <source>
        <dbReference type="ARBA" id="ARBA00023163"/>
    </source>
</evidence>
<dbReference type="InterPro" id="IPR016177">
    <property type="entry name" value="DNA-bd_dom_sf"/>
</dbReference>
<dbReference type="GO" id="GO:0003677">
    <property type="term" value="F:DNA binding"/>
    <property type="evidence" value="ECO:0007669"/>
    <property type="project" value="UniProtKB-KW"/>
</dbReference>
<dbReference type="GO" id="GO:0003700">
    <property type="term" value="F:DNA-binding transcription factor activity"/>
    <property type="evidence" value="ECO:0007669"/>
    <property type="project" value="InterPro"/>
</dbReference>
<proteinExistence type="inferred from homology"/>
<reference evidence="9" key="1">
    <citation type="submission" date="2025-08" db="UniProtKB">
        <authorList>
            <consortium name="RefSeq"/>
        </authorList>
    </citation>
    <scope>IDENTIFICATION</scope>
</reference>